<evidence type="ECO:0000259" key="2">
    <source>
        <dbReference type="PROSITE" id="PS51253"/>
    </source>
</evidence>
<evidence type="ECO:0000256" key="1">
    <source>
        <dbReference type="ARBA" id="ARBA00023125"/>
    </source>
</evidence>
<evidence type="ECO:0000313" key="3">
    <source>
        <dbReference type="EMBL" id="TKC52424.1"/>
    </source>
</evidence>
<dbReference type="InterPro" id="IPR006600">
    <property type="entry name" value="HTH_CenpB_DNA-bd_dom"/>
</dbReference>
<dbReference type="Gene3D" id="1.10.10.60">
    <property type="entry name" value="Homeodomain-like"/>
    <property type="match status" value="1"/>
</dbReference>
<name>A0A4U1FR24_MONMO</name>
<dbReference type="SUPFAM" id="SSF46689">
    <property type="entry name" value="Homeodomain-like"/>
    <property type="match status" value="1"/>
</dbReference>
<dbReference type="InterPro" id="IPR009057">
    <property type="entry name" value="Homeodomain-like_sf"/>
</dbReference>
<comment type="caution">
    <text evidence="3">The sequence shown here is derived from an EMBL/GenBank/DDBJ whole genome shotgun (WGS) entry which is preliminary data.</text>
</comment>
<keyword evidence="1" id="KW-0238">DNA-binding</keyword>
<accession>A0A4U1FR24</accession>
<protein>
    <recommendedName>
        <fullName evidence="2">HTH CENPB-type domain-containing protein</fullName>
    </recommendedName>
</protein>
<dbReference type="Pfam" id="PF03221">
    <property type="entry name" value="HTH_Tnp_Tc5"/>
    <property type="match status" value="1"/>
</dbReference>
<dbReference type="EMBL" id="RWIC01000029">
    <property type="protein sequence ID" value="TKC52424.1"/>
    <property type="molecule type" value="Genomic_DNA"/>
</dbReference>
<reference evidence="4" key="1">
    <citation type="journal article" date="2019" name="IScience">
        <title>Narwhal Genome Reveals Long-Term Low Genetic Diversity despite Current Large Abundance Size.</title>
        <authorList>
            <person name="Westbury M.V."/>
            <person name="Petersen B."/>
            <person name="Garde E."/>
            <person name="Heide-Jorgensen M.P."/>
            <person name="Lorenzen E.D."/>
        </authorList>
    </citation>
    <scope>NUCLEOTIDE SEQUENCE [LARGE SCALE GENOMIC DNA]</scope>
</reference>
<dbReference type="PROSITE" id="PS51253">
    <property type="entry name" value="HTH_CENPB"/>
    <property type="match status" value="1"/>
</dbReference>
<sequence length="125" mass="14134">MLIQEKAKSLCVDLKKKHSEESEGTSFNASHGWFHRFKVRANLHNVKFDSFRKIALDYFQENLCKCSAPTADLNHSPMGGFQKMGTIRCGTVYTIAPPSHAFGNNVLLKLSSRACLREQHSLEFC</sequence>
<dbReference type="Proteomes" id="UP000308365">
    <property type="component" value="Unassembled WGS sequence"/>
</dbReference>
<organism evidence="3 4">
    <name type="scientific">Monodon monoceros</name>
    <name type="common">Narwhal</name>
    <name type="synonym">Ceratodon monodon</name>
    <dbReference type="NCBI Taxonomy" id="40151"/>
    <lineage>
        <taxon>Eukaryota</taxon>
        <taxon>Metazoa</taxon>
        <taxon>Chordata</taxon>
        <taxon>Craniata</taxon>
        <taxon>Vertebrata</taxon>
        <taxon>Euteleostomi</taxon>
        <taxon>Mammalia</taxon>
        <taxon>Eutheria</taxon>
        <taxon>Laurasiatheria</taxon>
        <taxon>Artiodactyla</taxon>
        <taxon>Whippomorpha</taxon>
        <taxon>Cetacea</taxon>
        <taxon>Odontoceti</taxon>
        <taxon>Monodontidae</taxon>
        <taxon>Monodon</taxon>
    </lineage>
</organism>
<evidence type="ECO:0000313" key="4">
    <source>
        <dbReference type="Proteomes" id="UP000308365"/>
    </source>
</evidence>
<feature type="domain" description="HTH CENPB-type" evidence="2">
    <location>
        <begin position="1"/>
        <end position="47"/>
    </location>
</feature>
<proteinExistence type="predicted"/>
<gene>
    <name evidence="3" type="ORF">EI555_009981</name>
</gene>
<dbReference type="GO" id="GO:0003677">
    <property type="term" value="F:DNA binding"/>
    <property type="evidence" value="ECO:0007669"/>
    <property type="project" value="UniProtKB-KW"/>
</dbReference>
<dbReference type="AlphaFoldDB" id="A0A4U1FR24"/>